<organism evidence="4 5">
    <name type="scientific">Anaeromyces robustus</name>
    <dbReference type="NCBI Taxonomy" id="1754192"/>
    <lineage>
        <taxon>Eukaryota</taxon>
        <taxon>Fungi</taxon>
        <taxon>Fungi incertae sedis</taxon>
        <taxon>Chytridiomycota</taxon>
        <taxon>Chytridiomycota incertae sedis</taxon>
        <taxon>Neocallimastigomycetes</taxon>
        <taxon>Neocallimastigales</taxon>
        <taxon>Neocallimastigaceae</taxon>
        <taxon>Anaeromyces</taxon>
    </lineage>
</organism>
<accession>A0A1Y1WVC2</accession>
<sequence>MEKIKKDLILKNIKDESYKKFEKGNEYFKSNEINKAISYYTRAIYLNDKEPAFYFQKAEAYMLTGQTDNAIINYMVCLKRIKNINDENKRIEELKKAKEEEEKRIMLEKEKLLLDEMFKNEENSKLLNDEKNKELEELNNIYNNITNFDKNTSDIEETFNKTKKLPRRKSIINKRKRRKSSVKNKKDVIVVKYDRNVTKNTETLKDENNNENVNNNNNNIENENSLNKKNNKKNKVNKKKRNSVIKYKRNSLIPKKESLKERKDSKNNEGINTRRKSFLKTTKKPVNIKSLEMTKSDYESEKEEEEEENNRKRNSITVEPYCNSPFVSNRLCKALFCSGQLYVDSGIFDEALICFNKILSIDKNFPYVNLILTCIYIEIQDREKALYYINECINNENDNANYYVIRAKFYQMNDEVSLVNKDRLKIIELCPDHPELDPINKYIINMTTYYKNRADEMVQKEHFDIAINFLNLAIELDPEDWILYFKRGLLLCDIEKYEESISDFENLLYEIDHDTDKDPIIREHLSTIYNQYATYEFRNGIIGKAIELLNQGMIYSPMNTVILRNLGDCYLTENYIDKALTEYKKFINEYKKKKMMTDEEKQEWIEVNKLCGIIISCYAYNYYRELNFEESINKFTEAISYYSFDVNFYIGRAKANFHLNNFVDTAEDLWVVLNLDPENKKAHSLLEQLENNFNTTGQQRIPAFHPQKILFNNRYLNK</sequence>
<dbReference type="Proteomes" id="UP000193944">
    <property type="component" value="Unassembled WGS sequence"/>
</dbReference>
<dbReference type="STRING" id="1754192.A0A1Y1WVC2"/>
<feature type="repeat" description="TPR" evidence="1">
    <location>
        <begin position="332"/>
        <end position="365"/>
    </location>
</feature>
<dbReference type="InterPro" id="IPR011990">
    <property type="entry name" value="TPR-like_helical_dom_sf"/>
</dbReference>
<feature type="coiled-coil region" evidence="2">
    <location>
        <begin position="81"/>
        <end position="141"/>
    </location>
</feature>
<dbReference type="EMBL" id="MCFG01000245">
    <property type="protein sequence ID" value="ORX77497.1"/>
    <property type="molecule type" value="Genomic_DNA"/>
</dbReference>
<evidence type="ECO:0000313" key="5">
    <source>
        <dbReference type="Proteomes" id="UP000193944"/>
    </source>
</evidence>
<feature type="compositionally biased region" description="Basic residues" evidence="3">
    <location>
        <begin position="229"/>
        <end position="249"/>
    </location>
</feature>
<dbReference type="PANTHER" id="PTHR45153">
    <property type="entry name" value="TETRATRICOPEPTIDE REPEAT PROTEIN 16"/>
    <property type="match status" value="1"/>
</dbReference>
<feature type="compositionally biased region" description="Basic and acidic residues" evidence="3">
    <location>
        <begin position="254"/>
        <end position="267"/>
    </location>
</feature>
<dbReference type="SMART" id="SM00028">
    <property type="entry name" value="TPR"/>
    <property type="match status" value="9"/>
</dbReference>
<feature type="repeat" description="TPR" evidence="1">
    <location>
        <begin position="447"/>
        <end position="480"/>
    </location>
</feature>
<name>A0A1Y1WVC2_9FUNG</name>
<dbReference type="InterPro" id="IPR019734">
    <property type="entry name" value="TPR_rpt"/>
</dbReference>
<dbReference type="Pfam" id="PF13181">
    <property type="entry name" value="TPR_8"/>
    <property type="match status" value="2"/>
</dbReference>
<keyword evidence="5" id="KW-1185">Reference proteome</keyword>
<feature type="compositionally biased region" description="Low complexity" evidence="3">
    <location>
        <begin position="210"/>
        <end position="228"/>
    </location>
</feature>
<feature type="region of interest" description="Disordered" evidence="3">
    <location>
        <begin position="167"/>
        <end position="187"/>
    </location>
</feature>
<dbReference type="SUPFAM" id="SSF48452">
    <property type="entry name" value="TPR-like"/>
    <property type="match status" value="2"/>
</dbReference>
<protein>
    <submittedName>
        <fullName evidence="4">TPR-like protein</fullName>
    </submittedName>
</protein>
<feature type="compositionally biased region" description="Basic residues" evidence="3">
    <location>
        <begin position="273"/>
        <end position="283"/>
    </location>
</feature>
<evidence type="ECO:0000256" key="1">
    <source>
        <dbReference type="PROSITE-ProRule" id="PRU00339"/>
    </source>
</evidence>
<dbReference type="SUPFAM" id="SSF81901">
    <property type="entry name" value="HCP-like"/>
    <property type="match status" value="1"/>
</dbReference>
<dbReference type="PROSITE" id="PS50005">
    <property type="entry name" value="TPR"/>
    <property type="match status" value="3"/>
</dbReference>
<dbReference type="PANTHER" id="PTHR45153:SF1">
    <property type="entry name" value="TETRATRICOPEPTIDE REPEAT PROTEIN 16"/>
    <property type="match status" value="1"/>
</dbReference>
<feature type="repeat" description="TPR" evidence="1">
    <location>
        <begin position="17"/>
        <end position="50"/>
    </location>
</feature>
<reference evidence="4 5" key="2">
    <citation type="submission" date="2016-08" db="EMBL/GenBank/DDBJ databases">
        <title>Pervasive Adenine N6-methylation of Active Genes in Fungi.</title>
        <authorList>
            <consortium name="DOE Joint Genome Institute"/>
            <person name="Mondo S.J."/>
            <person name="Dannebaum R.O."/>
            <person name="Kuo R.C."/>
            <person name="Labutti K."/>
            <person name="Haridas S."/>
            <person name="Kuo A."/>
            <person name="Salamov A."/>
            <person name="Ahrendt S.R."/>
            <person name="Lipzen A."/>
            <person name="Sullivan W."/>
            <person name="Andreopoulos W.B."/>
            <person name="Clum A."/>
            <person name="Lindquist E."/>
            <person name="Daum C."/>
            <person name="Ramamoorthy G.K."/>
            <person name="Gryganskyi A."/>
            <person name="Culley D."/>
            <person name="Magnuson J.K."/>
            <person name="James T.Y."/>
            <person name="O'Malley M.A."/>
            <person name="Stajich J.E."/>
            <person name="Spatafora J.W."/>
            <person name="Visel A."/>
            <person name="Grigoriev I.V."/>
        </authorList>
    </citation>
    <scope>NUCLEOTIDE SEQUENCE [LARGE SCALE GENOMIC DNA]</scope>
    <source>
        <strain evidence="4 5">S4</strain>
    </source>
</reference>
<keyword evidence="1" id="KW-0802">TPR repeat</keyword>
<dbReference type="AlphaFoldDB" id="A0A1Y1WVC2"/>
<gene>
    <name evidence="4" type="ORF">BCR32DRAFT_270619</name>
</gene>
<evidence type="ECO:0000313" key="4">
    <source>
        <dbReference type="EMBL" id="ORX77497.1"/>
    </source>
</evidence>
<evidence type="ECO:0000256" key="2">
    <source>
        <dbReference type="SAM" id="Coils"/>
    </source>
</evidence>
<dbReference type="Gene3D" id="1.25.40.10">
    <property type="entry name" value="Tetratricopeptide repeat domain"/>
    <property type="match status" value="4"/>
</dbReference>
<feature type="region of interest" description="Disordered" evidence="3">
    <location>
        <begin position="205"/>
        <end position="313"/>
    </location>
</feature>
<keyword evidence="2" id="KW-0175">Coiled coil</keyword>
<comment type="caution">
    <text evidence="4">The sequence shown here is derived from an EMBL/GenBank/DDBJ whole genome shotgun (WGS) entry which is preliminary data.</text>
</comment>
<evidence type="ECO:0000256" key="3">
    <source>
        <dbReference type="SAM" id="MobiDB-lite"/>
    </source>
</evidence>
<proteinExistence type="predicted"/>
<dbReference type="OrthoDB" id="1926212at2759"/>
<feature type="compositionally biased region" description="Basic residues" evidence="3">
    <location>
        <begin position="167"/>
        <end position="183"/>
    </location>
</feature>
<reference evidence="4 5" key="1">
    <citation type="submission" date="2016-08" db="EMBL/GenBank/DDBJ databases">
        <title>A Parts List for Fungal Cellulosomes Revealed by Comparative Genomics.</title>
        <authorList>
            <consortium name="DOE Joint Genome Institute"/>
            <person name="Haitjema C.H."/>
            <person name="Gilmore S.P."/>
            <person name="Henske J.K."/>
            <person name="Solomon K.V."/>
            <person name="De Groot R."/>
            <person name="Kuo A."/>
            <person name="Mondo S.J."/>
            <person name="Salamov A.A."/>
            <person name="Labutti K."/>
            <person name="Zhao Z."/>
            <person name="Chiniquy J."/>
            <person name="Barry K."/>
            <person name="Brewer H.M."/>
            <person name="Purvine S.O."/>
            <person name="Wright A.T."/>
            <person name="Boxma B."/>
            <person name="Van Alen T."/>
            <person name="Hackstein J.H."/>
            <person name="Baker S.E."/>
            <person name="Grigoriev I.V."/>
            <person name="O'Malley M.A."/>
        </authorList>
    </citation>
    <scope>NUCLEOTIDE SEQUENCE [LARGE SCALE GENOMIC DNA]</scope>
    <source>
        <strain evidence="4 5">S4</strain>
    </source>
</reference>